<protein>
    <submittedName>
        <fullName evidence="1">Uncharacterized protein</fullName>
    </submittedName>
</protein>
<accession>A0ABR1BM77</accession>
<reference evidence="1 2" key="1">
    <citation type="submission" date="2023-08" db="EMBL/GenBank/DDBJ databases">
        <title>A Necator americanus chromosomal reference genome.</title>
        <authorList>
            <person name="Ilik V."/>
            <person name="Petrzelkova K.J."/>
            <person name="Pardy F."/>
            <person name="Fuh T."/>
            <person name="Niatou-Singa F.S."/>
            <person name="Gouil Q."/>
            <person name="Baker L."/>
            <person name="Ritchie M.E."/>
            <person name="Jex A.R."/>
            <person name="Gazzola D."/>
            <person name="Li H."/>
            <person name="Toshio Fujiwara R."/>
            <person name="Zhan B."/>
            <person name="Aroian R.V."/>
            <person name="Pafco B."/>
            <person name="Schwarz E.M."/>
        </authorList>
    </citation>
    <scope>NUCLEOTIDE SEQUENCE [LARGE SCALE GENOMIC DNA]</scope>
    <source>
        <strain evidence="1 2">Aroian</strain>
        <tissue evidence="1">Whole animal</tissue>
    </source>
</reference>
<keyword evidence="2" id="KW-1185">Reference proteome</keyword>
<proteinExistence type="predicted"/>
<dbReference type="EMBL" id="JAVFWL010000001">
    <property type="protein sequence ID" value="KAK6727549.1"/>
    <property type="molecule type" value="Genomic_DNA"/>
</dbReference>
<name>A0ABR1BM77_NECAM</name>
<evidence type="ECO:0000313" key="2">
    <source>
        <dbReference type="Proteomes" id="UP001303046"/>
    </source>
</evidence>
<evidence type="ECO:0000313" key="1">
    <source>
        <dbReference type="EMBL" id="KAK6727549.1"/>
    </source>
</evidence>
<dbReference type="Proteomes" id="UP001303046">
    <property type="component" value="Unassembled WGS sequence"/>
</dbReference>
<sequence length="75" mass="8917">MWRTLPSEIIGEDKVFHCSNLKRGLPTSNVTRDSRNRSKFSLDKISTRHCRTQVCSPLRFCVDFEYPLFPFFIYK</sequence>
<organism evidence="1 2">
    <name type="scientific">Necator americanus</name>
    <name type="common">Human hookworm</name>
    <dbReference type="NCBI Taxonomy" id="51031"/>
    <lineage>
        <taxon>Eukaryota</taxon>
        <taxon>Metazoa</taxon>
        <taxon>Ecdysozoa</taxon>
        <taxon>Nematoda</taxon>
        <taxon>Chromadorea</taxon>
        <taxon>Rhabditida</taxon>
        <taxon>Rhabditina</taxon>
        <taxon>Rhabditomorpha</taxon>
        <taxon>Strongyloidea</taxon>
        <taxon>Ancylostomatidae</taxon>
        <taxon>Bunostominae</taxon>
        <taxon>Necator</taxon>
    </lineage>
</organism>
<gene>
    <name evidence="1" type="primary">Necator_chrI.g1439</name>
    <name evidence="1" type="ORF">RB195_005313</name>
</gene>
<comment type="caution">
    <text evidence="1">The sequence shown here is derived from an EMBL/GenBank/DDBJ whole genome shotgun (WGS) entry which is preliminary data.</text>
</comment>